<evidence type="ECO:0000313" key="2">
    <source>
        <dbReference type="Proteomes" id="UP000198929"/>
    </source>
</evidence>
<keyword evidence="2" id="KW-1185">Reference proteome</keyword>
<dbReference type="EMBL" id="FOGQ01000001">
    <property type="protein sequence ID" value="SER44091.1"/>
    <property type="molecule type" value="Genomic_DNA"/>
</dbReference>
<sequence length="76" mass="8783">MFGLKHTLNTRVKVPNRRRRDNRRGGMLTELDVMNVHFLECHNVCPFFASLSYKAHSTDSNTAIANLFELALMFDL</sequence>
<organism evidence="1 2">
    <name type="scientific">Corynebacterium cystitidis DSM 20524</name>
    <dbReference type="NCBI Taxonomy" id="1121357"/>
    <lineage>
        <taxon>Bacteria</taxon>
        <taxon>Bacillati</taxon>
        <taxon>Actinomycetota</taxon>
        <taxon>Actinomycetes</taxon>
        <taxon>Mycobacteriales</taxon>
        <taxon>Corynebacteriaceae</taxon>
        <taxon>Corynebacterium</taxon>
    </lineage>
</organism>
<gene>
    <name evidence="1" type="ORF">SAMN05661109_00238</name>
</gene>
<dbReference type="Proteomes" id="UP000198929">
    <property type="component" value="Unassembled WGS sequence"/>
</dbReference>
<proteinExistence type="predicted"/>
<reference evidence="2" key="1">
    <citation type="submission" date="2016-10" db="EMBL/GenBank/DDBJ databases">
        <authorList>
            <person name="Varghese N."/>
            <person name="Submissions S."/>
        </authorList>
    </citation>
    <scope>NUCLEOTIDE SEQUENCE [LARGE SCALE GENOMIC DNA]</scope>
    <source>
        <strain evidence="2">DSM 20524</strain>
    </source>
</reference>
<accession>A0A1H9P7M7</accession>
<protein>
    <submittedName>
        <fullName evidence="1">Uncharacterized protein</fullName>
    </submittedName>
</protein>
<evidence type="ECO:0000313" key="1">
    <source>
        <dbReference type="EMBL" id="SER44091.1"/>
    </source>
</evidence>
<dbReference type="AlphaFoldDB" id="A0A1H9P7M7"/>
<name>A0A1H9P7M7_9CORY</name>